<name>A0AA94PMG3_9BACT</name>
<gene>
    <name evidence="1" type="ORF">EDC59_11396</name>
</gene>
<sequence>MSRICGGCAHYEHTVGCLHIGAGSRFCMAGHATTPACPYYEDALDPNTRACATCRFLLSDDAGRGECHAPDSTWPKRSDIRCKVWEQRG</sequence>
<comment type="caution">
    <text evidence="1">The sequence shown here is derived from an EMBL/GenBank/DDBJ whole genome shotgun (WGS) entry which is preliminary data.</text>
</comment>
<evidence type="ECO:0000313" key="2">
    <source>
        <dbReference type="Proteomes" id="UP000295506"/>
    </source>
</evidence>
<dbReference type="RefSeq" id="WP_133987424.1">
    <property type="nucleotide sequence ID" value="NZ_CP014206.1"/>
</dbReference>
<reference evidence="1 2" key="1">
    <citation type="submission" date="2019-03" db="EMBL/GenBank/DDBJ databases">
        <title>Genomic Encyclopedia of Type Strains, Phase IV (KMG-IV): sequencing the most valuable type-strain genomes for metagenomic binning, comparative biology and taxonomic classification.</title>
        <authorList>
            <person name="Goeker M."/>
        </authorList>
    </citation>
    <scope>NUCLEOTIDE SEQUENCE [LARGE SCALE GENOMIC DNA]</scope>
    <source>
        <strain evidence="1 2">DSM 101483</strain>
    </source>
</reference>
<dbReference type="Proteomes" id="UP000295506">
    <property type="component" value="Unassembled WGS sequence"/>
</dbReference>
<evidence type="ECO:0000313" key="1">
    <source>
        <dbReference type="EMBL" id="TDT86420.1"/>
    </source>
</evidence>
<proteinExistence type="predicted"/>
<dbReference type="AlphaFoldDB" id="A0AA94PMG3"/>
<dbReference type="EMBL" id="SOBK01000013">
    <property type="protein sequence ID" value="TDT86420.1"/>
    <property type="molecule type" value="Genomic_DNA"/>
</dbReference>
<protein>
    <submittedName>
        <fullName evidence="1">Uncharacterized protein</fullName>
    </submittedName>
</protein>
<organism evidence="1 2">
    <name type="scientific">Pseudodesulfovibrio indicus</name>
    <dbReference type="NCBI Taxonomy" id="1716143"/>
    <lineage>
        <taxon>Bacteria</taxon>
        <taxon>Pseudomonadati</taxon>
        <taxon>Thermodesulfobacteriota</taxon>
        <taxon>Desulfovibrionia</taxon>
        <taxon>Desulfovibrionales</taxon>
        <taxon>Desulfovibrionaceae</taxon>
    </lineage>
</organism>
<accession>A0AA94PMG3</accession>